<accession>A0A5F0M3W1</accession>
<reference evidence="5" key="2">
    <citation type="submission" date="2017-10" db="EMBL/GenBank/DDBJ databases">
        <title>Kefir isolates.</title>
        <authorList>
            <person name="Kim Y."/>
            <person name="Blasche S."/>
        </authorList>
    </citation>
    <scope>NUCLEOTIDE SEQUENCE [LARGE SCALE GENOMIC DNA]</scope>
    <source>
        <strain evidence="5">OG2-2</strain>
    </source>
</reference>
<keyword evidence="2" id="KW-0597">Phosphoprotein</keyword>
<evidence type="ECO:0000313" key="7">
    <source>
        <dbReference type="Proteomes" id="UP000219947"/>
    </source>
</evidence>
<sequence>MTETPVNTASLEEFVTQQVIDMGVPASTVKLDAKIDSMGLDSLDVVELTQAVKKQLMIPVKPKDFENAATLQDAVDIIREKAQEK</sequence>
<proteinExistence type="predicted"/>
<dbReference type="Proteomes" id="UP000219947">
    <property type="component" value="Unassembled WGS sequence"/>
</dbReference>
<dbReference type="SUPFAM" id="SSF47336">
    <property type="entry name" value="ACP-like"/>
    <property type="match status" value="1"/>
</dbReference>
<keyword evidence="7" id="KW-1185">Reference proteome</keyword>
<keyword evidence="1" id="KW-0596">Phosphopantetheine</keyword>
<evidence type="ECO:0000256" key="2">
    <source>
        <dbReference type="ARBA" id="ARBA00022553"/>
    </source>
</evidence>
<dbReference type="AlphaFoldDB" id="A0A2A8D438"/>
<evidence type="ECO:0000313" key="4">
    <source>
        <dbReference type="EMBL" id="PAK85576.1"/>
    </source>
</evidence>
<protein>
    <submittedName>
        <fullName evidence="5">Acyl carrier protein</fullName>
    </submittedName>
</protein>
<evidence type="ECO:0000313" key="6">
    <source>
        <dbReference type="Proteomes" id="UP000216195"/>
    </source>
</evidence>
<gene>
    <name evidence="4" type="ORF">B8W87_06705</name>
    <name evidence="5" type="ORF">CRM92_08905</name>
</gene>
<comment type="caution">
    <text evidence="5">The sequence shown here is derived from an EMBL/GenBank/DDBJ whole genome shotgun (WGS) entry which is preliminary data.</text>
</comment>
<name>A0A2A8D438_9MICC</name>
<dbReference type="RefSeq" id="WP_004005620.1">
    <property type="nucleotide sequence ID" value="NZ_CAJPNU010000010.1"/>
</dbReference>
<dbReference type="PROSITE" id="PS50075">
    <property type="entry name" value="CARRIER"/>
    <property type="match status" value="1"/>
</dbReference>
<dbReference type="GeneID" id="29743796"/>
<accession>A0A2A8D438</accession>
<dbReference type="OMA" id="NVCCTRA"/>
<dbReference type="InterPro" id="IPR006162">
    <property type="entry name" value="Ppantetheine_attach_site"/>
</dbReference>
<dbReference type="EMBL" id="PDEV01000004">
    <property type="protein sequence ID" value="PEN15716.1"/>
    <property type="molecule type" value="Genomic_DNA"/>
</dbReference>
<dbReference type="InterPro" id="IPR036736">
    <property type="entry name" value="ACP-like_sf"/>
</dbReference>
<evidence type="ECO:0000313" key="5">
    <source>
        <dbReference type="EMBL" id="PEN15716.1"/>
    </source>
</evidence>
<dbReference type="Proteomes" id="UP000216195">
    <property type="component" value="Unassembled WGS sequence"/>
</dbReference>
<dbReference type="Gene3D" id="1.10.1200.10">
    <property type="entry name" value="ACP-like"/>
    <property type="match status" value="1"/>
</dbReference>
<reference evidence="4 6" key="1">
    <citation type="submission" date="2017-04" db="EMBL/GenBank/DDBJ databases">
        <title>Kefir bacterial isolates.</title>
        <authorList>
            <person name="Kim Y."/>
            <person name="Blasche S."/>
            <person name="Patil K.R."/>
        </authorList>
    </citation>
    <scope>NUCLEOTIDE SEQUENCE [LARGE SCALE GENOMIC DNA]</scope>
    <source>
        <strain evidence="4 6">OG2-1</strain>
    </source>
</reference>
<dbReference type="PROSITE" id="PS00012">
    <property type="entry name" value="PHOSPHOPANTETHEINE"/>
    <property type="match status" value="1"/>
</dbReference>
<dbReference type="InterPro" id="IPR009081">
    <property type="entry name" value="PP-bd_ACP"/>
</dbReference>
<feature type="domain" description="Carrier" evidence="3">
    <location>
        <begin position="6"/>
        <end position="82"/>
    </location>
</feature>
<dbReference type="EMBL" id="NCWU01000006">
    <property type="protein sequence ID" value="PAK85576.1"/>
    <property type="molecule type" value="Genomic_DNA"/>
</dbReference>
<evidence type="ECO:0000256" key="1">
    <source>
        <dbReference type="ARBA" id="ARBA00022450"/>
    </source>
</evidence>
<dbReference type="Pfam" id="PF00550">
    <property type="entry name" value="PP-binding"/>
    <property type="match status" value="1"/>
</dbReference>
<evidence type="ECO:0000259" key="3">
    <source>
        <dbReference type="PROSITE" id="PS50075"/>
    </source>
</evidence>
<organism evidence="5 7">
    <name type="scientific">Rothia dentocariosa</name>
    <dbReference type="NCBI Taxonomy" id="2047"/>
    <lineage>
        <taxon>Bacteria</taxon>
        <taxon>Bacillati</taxon>
        <taxon>Actinomycetota</taxon>
        <taxon>Actinomycetes</taxon>
        <taxon>Micrococcales</taxon>
        <taxon>Micrococcaceae</taxon>
        <taxon>Rothia</taxon>
    </lineage>
</organism>